<reference evidence="4 5" key="1">
    <citation type="submission" date="2021-05" db="EMBL/GenBank/DDBJ databases">
        <title>Genome Assembly of Synthetic Allotetraploid Brassica napus Reveals Homoeologous Exchanges between Subgenomes.</title>
        <authorList>
            <person name="Davis J.T."/>
        </authorList>
    </citation>
    <scope>NUCLEOTIDE SEQUENCE [LARGE SCALE GENOMIC DNA]</scope>
    <source>
        <strain evidence="5">cv. Da-Ae</strain>
        <tissue evidence="4">Seedling</tissue>
    </source>
</reference>
<proteinExistence type="predicted"/>
<feature type="compositionally biased region" description="Basic and acidic residues" evidence="1">
    <location>
        <begin position="244"/>
        <end position="264"/>
    </location>
</feature>
<dbReference type="InterPro" id="IPR044730">
    <property type="entry name" value="RNase_H-like_dom_plant"/>
</dbReference>
<evidence type="ECO:0008006" key="6">
    <source>
        <dbReference type="Google" id="ProtNLM"/>
    </source>
</evidence>
<dbReference type="PANTHER" id="PTHR47074:SF49">
    <property type="entry name" value="POLYNUCLEOTIDYL TRANSFERASE, RIBONUCLEASE H-LIKE SUPERFAMILY PROTEIN"/>
    <property type="match status" value="1"/>
</dbReference>
<sequence>MKSVLTSLGTSSSRDMDCITCARFSSIRTASLVLPSPGSAPDLSEDTQPCPPEFLLGTKDSRHISDSPCELSSTPIARRYSTSEKAKWTATYQNLVRRAPKPIPATNTETLIEQNKLLLIGIVTNPVRVFINGLRPLERHLEISLPSGEVKEVELEYEKLEKHCFSCLYLAHEQDQCPSRSSSTQPPAGINQARTLEKLAERRRFEGKGVRTDARPFKSVRHYDSSSQHRSVYNNGDRRIRHPQPSEERGYRSERRTDSVEYRRPPPRSPPRRSEPSKKEAWMPRKDQEADSAPRSDPRGFGRLSVRTSRQLPVSQISHTPPPRLAREPMRTPPGTISKHVEVQYFEETMGDAPITGRTGASGSKHAEQSPIRTLSEDRLHVSMRLGPVSAEPDVTVTLPLGPPPKRSERIAAKTLGKRKLPPQAAPKKVPNTAGQGVCVKKRRITKEWNLQSIRRHLPLYEECILQLIPSDYNKRDELFWLPEASGSYTSNNTKMINLPPTGLGLSPIYPTLYWHLWKNRNRLLFEDKYYTESELLLRVLKDVRCWEEASQTEKSGRLTNTRSPPPPLPPTGLRFRHHSGIRLHVAAPIVAEALAVKAALLDAVNHDFSQVIVLSDSKSLVNLLNSSSSTVLLHSVLFDIRVLSCRFDSISYFHIPRLQNVVADSLAKSALSSVVTPPLGE</sequence>
<feature type="compositionally biased region" description="Basic and acidic residues" evidence="1">
    <location>
        <begin position="200"/>
        <end position="224"/>
    </location>
</feature>
<organism evidence="4 5">
    <name type="scientific">Brassica napus</name>
    <name type="common">Rape</name>
    <dbReference type="NCBI Taxonomy" id="3708"/>
    <lineage>
        <taxon>Eukaryota</taxon>
        <taxon>Viridiplantae</taxon>
        <taxon>Streptophyta</taxon>
        <taxon>Embryophyta</taxon>
        <taxon>Tracheophyta</taxon>
        <taxon>Spermatophyta</taxon>
        <taxon>Magnoliopsida</taxon>
        <taxon>eudicotyledons</taxon>
        <taxon>Gunneridae</taxon>
        <taxon>Pentapetalae</taxon>
        <taxon>rosids</taxon>
        <taxon>malvids</taxon>
        <taxon>Brassicales</taxon>
        <taxon>Brassicaceae</taxon>
        <taxon>Brassiceae</taxon>
        <taxon>Brassica</taxon>
    </lineage>
</organism>
<evidence type="ECO:0000313" key="4">
    <source>
        <dbReference type="EMBL" id="KAH0903228.1"/>
    </source>
</evidence>
<gene>
    <name evidence="4" type="ORF">HID58_042731</name>
</gene>
<evidence type="ECO:0000259" key="2">
    <source>
        <dbReference type="Pfam" id="PF13456"/>
    </source>
</evidence>
<dbReference type="PANTHER" id="PTHR47074">
    <property type="entry name" value="BNAC02G40300D PROTEIN"/>
    <property type="match status" value="1"/>
</dbReference>
<dbReference type="SUPFAM" id="SSF53098">
    <property type="entry name" value="Ribonuclease H-like"/>
    <property type="match status" value="1"/>
</dbReference>
<name>A0ABQ8BEV2_BRANA</name>
<dbReference type="InterPro" id="IPR036397">
    <property type="entry name" value="RNaseH_sf"/>
</dbReference>
<protein>
    <recommendedName>
        <fullName evidence="6">RNase H type-1 domain-containing protein</fullName>
    </recommendedName>
</protein>
<comment type="caution">
    <text evidence="4">The sequence shown here is derived from an EMBL/GenBank/DDBJ whole genome shotgun (WGS) entry which is preliminary data.</text>
</comment>
<keyword evidence="5" id="KW-1185">Reference proteome</keyword>
<feature type="compositionally biased region" description="Polar residues" evidence="1">
    <location>
        <begin position="306"/>
        <end position="319"/>
    </location>
</feature>
<dbReference type="Gene3D" id="3.30.420.10">
    <property type="entry name" value="Ribonuclease H-like superfamily/Ribonuclease H"/>
    <property type="match status" value="1"/>
</dbReference>
<feature type="region of interest" description="Disordered" evidence="1">
    <location>
        <begin position="200"/>
        <end position="336"/>
    </location>
</feature>
<feature type="compositionally biased region" description="Polar residues" evidence="1">
    <location>
        <begin position="225"/>
        <end position="234"/>
    </location>
</feature>
<dbReference type="InterPro" id="IPR002156">
    <property type="entry name" value="RNaseH_domain"/>
</dbReference>
<accession>A0ABQ8BEV2</accession>
<dbReference type="EMBL" id="JAGKQM010000011">
    <property type="protein sequence ID" value="KAH0903228.1"/>
    <property type="molecule type" value="Genomic_DNA"/>
</dbReference>
<dbReference type="Proteomes" id="UP000824890">
    <property type="component" value="Unassembled WGS sequence"/>
</dbReference>
<dbReference type="InterPro" id="IPR052929">
    <property type="entry name" value="RNase_H-like_EbsB-rel"/>
</dbReference>
<dbReference type="Pfam" id="PF14392">
    <property type="entry name" value="zf-CCHC_4"/>
    <property type="match status" value="1"/>
</dbReference>
<evidence type="ECO:0000256" key="1">
    <source>
        <dbReference type="SAM" id="MobiDB-lite"/>
    </source>
</evidence>
<dbReference type="CDD" id="cd06222">
    <property type="entry name" value="RNase_H_like"/>
    <property type="match status" value="1"/>
</dbReference>
<feature type="domain" description="Zinc knuckle CX2CX4HX4C" evidence="3">
    <location>
        <begin position="136"/>
        <end position="178"/>
    </location>
</feature>
<feature type="compositionally biased region" description="Basic and acidic residues" evidence="1">
    <location>
        <begin position="272"/>
        <end position="300"/>
    </location>
</feature>
<evidence type="ECO:0000259" key="3">
    <source>
        <dbReference type="Pfam" id="PF14392"/>
    </source>
</evidence>
<dbReference type="InterPro" id="IPR025836">
    <property type="entry name" value="Zn_knuckle_CX2CX4HX4C"/>
</dbReference>
<feature type="domain" description="RNase H type-1" evidence="2">
    <location>
        <begin position="588"/>
        <end position="671"/>
    </location>
</feature>
<dbReference type="Pfam" id="PF13456">
    <property type="entry name" value="RVT_3"/>
    <property type="match status" value="1"/>
</dbReference>
<evidence type="ECO:0000313" key="5">
    <source>
        <dbReference type="Proteomes" id="UP000824890"/>
    </source>
</evidence>
<dbReference type="InterPro" id="IPR012337">
    <property type="entry name" value="RNaseH-like_sf"/>
</dbReference>